<dbReference type="PANTHER" id="PTHR43112:SF3">
    <property type="entry name" value="FERREDOXIN-2, CHLOROPLASTIC"/>
    <property type="match status" value="1"/>
</dbReference>
<name>Q3YB13_GEOSE</name>
<feature type="domain" description="2Fe-2S ferredoxin-type" evidence="9">
    <location>
        <begin position="36"/>
        <end position="129"/>
    </location>
</feature>
<reference evidence="10" key="1">
    <citation type="submission" date="2008-02" db="EMBL/GenBank/DDBJ databases">
        <title>Characterization of the phe-operon responsible for phenol degradation in Geobacillus stearothermophilus.</title>
        <authorList>
            <person name="Jaentges U.K."/>
            <person name="Omokoko B."/>
            <person name="Wilkening U."/>
            <person name="Reiss M."/>
            <person name="Zimmermann M."/>
            <person name="Hartmeier W."/>
        </authorList>
    </citation>
    <scope>NUCLEOTIDE SEQUENCE</scope>
    <source>
        <strain evidence="10">DSMZ 6285</strain>
        <plasmid evidence="10">pGGO1</plasmid>
    </source>
</reference>
<dbReference type="PROSITE" id="PS51085">
    <property type="entry name" value="2FE2S_FER_2"/>
    <property type="match status" value="1"/>
</dbReference>
<gene>
    <name evidence="10" type="primary">fdx</name>
</gene>
<evidence type="ECO:0000256" key="6">
    <source>
        <dbReference type="ARBA" id="ARBA00023004"/>
    </source>
</evidence>
<organism evidence="10">
    <name type="scientific">Geobacillus stearothermophilus</name>
    <name type="common">Bacillus stearothermophilus</name>
    <dbReference type="NCBI Taxonomy" id="1422"/>
    <lineage>
        <taxon>Bacteria</taxon>
        <taxon>Bacillati</taxon>
        <taxon>Bacillota</taxon>
        <taxon>Bacilli</taxon>
        <taxon>Bacillales</taxon>
        <taxon>Anoxybacillaceae</taxon>
        <taxon>Geobacillus</taxon>
    </lineage>
</organism>
<keyword evidence="10" id="KW-0614">Plasmid</keyword>
<dbReference type="PANTHER" id="PTHR43112">
    <property type="entry name" value="FERREDOXIN"/>
    <property type="match status" value="1"/>
</dbReference>
<keyword evidence="2" id="KW-0813">Transport</keyword>
<comment type="similarity">
    <text evidence="1">Belongs to the 2Fe2S plant-type ferredoxin family.</text>
</comment>
<dbReference type="Gene3D" id="3.10.20.30">
    <property type="match status" value="1"/>
</dbReference>
<dbReference type="CDD" id="cd00207">
    <property type="entry name" value="fer2"/>
    <property type="match status" value="1"/>
</dbReference>
<evidence type="ECO:0000256" key="7">
    <source>
        <dbReference type="ARBA" id="ARBA00023014"/>
    </source>
</evidence>
<geneLocation type="plasmid" evidence="10">
    <name>pGGO1</name>
</geneLocation>
<protein>
    <submittedName>
        <fullName evidence="10">Ferredoxin</fullName>
    </submittedName>
</protein>
<keyword evidence="5" id="KW-0249">Electron transport</keyword>
<dbReference type="GO" id="GO:0051537">
    <property type="term" value="F:2 iron, 2 sulfur cluster binding"/>
    <property type="evidence" value="ECO:0007669"/>
    <property type="project" value="UniProtKB-KW"/>
</dbReference>
<keyword evidence="3" id="KW-0001">2Fe-2S</keyword>
<dbReference type="InterPro" id="IPR012675">
    <property type="entry name" value="Beta-grasp_dom_sf"/>
</dbReference>
<evidence type="ECO:0000256" key="4">
    <source>
        <dbReference type="ARBA" id="ARBA00022723"/>
    </source>
</evidence>
<evidence type="ECO:0000313" key="10">
    <source>
        <dbReference type="EMBL" id="AAZ76887.1"/>
    </source>
</evidence>
<dbReference type="AlphaFoldDB" id="Q3YB13"/>
<keyword evidence="7" id="KW-0411">Iron-sulfur</keyword>
<accession>Q3YB13</accession>
<dbReference type="InterPro" id="IPR006058">
    <property type="entry name" value="2Fe2S_fd_BS"/>
</dbReference>
<evidence type="ECO:0000256" key="1">
    <source>
        <dbReference type="ARBA" id="ARBA00007874"/>
    </source>
</evidence>
<comment type="cofactor">
    <cofactor evidence="8">
        <name>[2Fe-2S] cluster</name>
        <dbReference type="ChEBI" id="CHEBI:190135"/>
    </cofactor>
</comment>
<evidence type="ECO:0000256" key="3">
    <source>
        <dbReference type="ARBA" id="ARBA00022714"/>
    </source>
</evidence>
<dbReference type="GO" id="GO:0046872">
    <property type="term" value="F:metal ion binding"/>
    <property type="evidence" value="ECO:0007669"/>
    <property type="project" value="UniProtKB-KW"/>
</dbReference>
<dbReference type="InterPro" id="IPR036010">
    <property type="entry name" value="2Fe-2S_ferredoxin-like_sf"/>
</dbReference>
<proteinExistence type="inferred from homology"/>
<evidence type="ECO:0000259" key="9">
    <source>
        <dbReference type="PROSITE" id="PS51085"/>
    </source>
</evidence>
<evidence type="ECO:0000256" key="5">
    <source>
        <dbReference type="ARBA" id="ARBA00022982"/>
    </source>
</evidence>
<dbReference type="EMBL" id="DQ146476">
    <property type="protein sequence ID" value="AAZ76887.1"/>
    <property type="molecule type" value="Genomic_DNA"/>
</dbReference>
<dbReference type="SUPFAM" id="SSF54292">
    <property type="entry name" value="2Fe-2S ferredoxin-like"/>
    <property type="match status" value="1"/>
</dbReference>
<keyword evidence="6" id="KW-0408">Iron</keyword>
<keyword evidence="4" id="KW-0479">Metal-binding</keyword>
<sequence length="134" mass="14853">MAEQLSFRKPGYIVMKRRGERQNGSAKSRKGGEIMFKVQVMDSGEGNHELLCHDHESLLDAANRKGIKIPYACKGGGCGMCKIKVEEGEFERGTSSKAVLPDEERAVNYTLACKTYPKTDMKILIDLSKVTHSS</sequence>
<evidence type="ECO:0000256" key="2">
    <source>
        <dbReference type="ARBA" id="ARBA00022448"/>
    </source>
</evidence>
<evidence type="ECO:0000256" key="8">
    <source>
        <dbReference type="ARBA" id="ARBA00034078"/>
    </source>
</evidence>
<dbReference type="PROSITE" id="PS00197">
    <property type="entry name" value="2FE2S_FER_1"/>
    <property type="match status" value="1"/>
</dbReference>
<dbReference type="Pfam" id="PF00111">
    <property type="entry name" value="Fer2"/>
    <property type="match status" value="1"/>
</dbReference>
<dbReference type="InterPro" id="IPR001041">
    <property type="entry name" value="2Fe-2S_ferredoxin-type"/>
</dbReference>